<evidence type="ECO:0000313" key="1">
    <source>
        <dbReference type="EMBL" id="KAB3529517.1"/>
    </source>
</evidence>
<comment type="caution">
    <text evidence="1">The sequence shown here is derived from an EMBL/GenBank/DDBJ whole genome shotgun (WGS) entry which is preliminary data.</text>
</comment>
<protein>
    <submittedName>
        <fullName evidence="1">Uncharacterized protein</fullName>
    </submittedName>
</protein>
<organism evidence="1 2">
    <name type="scientific">Alkaliphilus serpentinus</name>
    <dbReference type="NCBI Taxonomy" id="1482731"/>
    <lineage>
        <taxon>Bacteria</taxon>
        <taxon>Bacillati</taxon>
        <taxon>Bacillota</taxon>
        <taxon>Clostridia</taxon>
        <taxon>Peptostreptococcales</taxon>
        <taxon>Natronincolaceae</taxon>
        <taxon>Alkaliphilus</taxon>
    </lineage>
</organism>
<reference evidence="1 2" key="1">
    <citation type="submission" date="2019-10" db="EMBL/GenBank/DDBJ databases">
        <title>Alkaliphilus serpentinus sp. nov. and Alkaliphilus pronyensis sp. nov., two novel anaerobic alkaliphilic species isolated from the serpentinized-hosted hydrothermal field of the Prony Bay (New Caledonia).</title>
        <authorList>
            <person name="Postec A."/>
        </authorList>
    </citation>
    <scope>NUCLEOTIDE SEQUENCE [LARGE SCALE GENOMIC DNA]</scope>
    <source>
        <strain evidence="1 2">LacT</strain>
    </source>
</reference>
<name>A0A833HNE8_9FIRM</name>
<dbReference type="EMBL" id="WBZB01000029">
    <property type="protein sequence ID" value="KAB3529517.1"/>
    <property type="molecule type" value="Genomic_DNA"/>
</dbReference>
<dbReference type="RefSeq" id="WP_151866046.1">
    <property type="nucleotide sequence ID" value="NZ_WBZB01000029.1"/>
</dbReference>
<evidence type="ECO:0000313" key="2">
    <source>
        <dbReference type="Proteomes" id="UP000465601"/>
    </source>
</evidence>
<gene>
    <name evidence="1" type="ORF">F8153_09105</name>
</gene>
<sequence>MKVAEIVIEGEEIKKISDALYKNRDEYHADKPYVYESGDIVVLMREDYYFRISSTLMSVIILKFISENKVEIELVVSGGKNGALMYSWGAENSESRSIVHEIIDICNENSWEVKSIKPEDLKKSLLEITIDKFKKKIINPFK</sequence>
<dbReference type="Proteomes" id="UP000465601">
    <property type="component" value="Unassembled WGS sequence"/>
</dbReference>
<accession>A0A833HNE8</accession>
<dbReference type="OrthoDB" id="1953828at2"/>
<proteinExistence type="predicted"/>
<dbReference type="AlphaFoldDB" id="A0A833HNE8"/>
<keyword evidence="2" id="KW-1185">Reference proteome</keyword>